<dbReference type="Proteomes" id="UP000308197">
    <property type="component" value="Unassembled WGS sequence"/>
</dbReference>
<name>A0A5C3PPZ0_9APHY</name>
<dbReference type="InParanoid" id="A0A5C3PPZ0"/>
<dbReference type="EMBL" id="ML211125">
    <property type="protein sequence ID" value="TFK88113.1"/>
    <property type="molecule type" value="Genomic_DNA"/>
</dbReference>
<sequence length="158" mass="17311">MLVALVEWTLPATHTCCHCAVVKASDINPCHSSMARRIAMRAFSTTARQYRLSLYPPSPAIFAHASGWHRFMSPACPSSSRLRTSSTISVTLSAPQTSYPSILPPRFAGTISALMLNKSHMCRSRCERARFTPVVSPPFPGIAARPWGMGSRSLLHVQ</sequence>
<organism evidence="1 2">
    <name type="scientific">Polyporus arcularius HHB13444</name>
    <dbReference type="NCBI Taxonomy" id="1314778"/>
    <lineage>
        <taxon>Eukaryota</taxon>
        <taxon>Fungi</taxon>
        <taxon>Dikarya</taxon>
        <taxon>Basidiomycota</taxon>
        <taxon>Agaricomycotina</taxon>
        <taxon>Agaricomycetes</taxon>
        <taxon>Polyporales</taxon>
        <taxon>Polyporaceae</taxon>
        <taxon>Polyporus</taxon>
    </lineage>
</organism>
<reference evidence="1 2" key="1">
    <citation type="journal article" date="2019" name="Nat. Ecol. Evol.">
        <title>Megaphylogeny resolves global patterns of mushroom evolution.</title>
        <authorList>
            <person name="Varga T."/>
            <person name="Krizsan K."/>
            <person name="Foldi C."/>
            <person name="Dima B."/>
            <person name="Sanchez-Garcia M."/>
            <person name="Sanchez-Ramirez S."/>
            <person name="Szollosi G.J."/>
            <person name="Szarkandi J.G."/>
            <person name="Papp V."/>
            <person name="Albert L."/>
            <person name="Andreopoulos W."/>
            <person name="Angelini C."/>
            <person name="Antonin V."/>
            <person name="Barry K.W."/>
            <person name="Bougher N.L."/>
            <person name="Buchanan P."/>
            <person name="Buyck B."/>
            <person name="Bense V."/>
            <person name="Catcheside P."/>
            <person name="Chovatia M."/>
            <person name="Cooper J."/>
            <person name="Damon W."/>
            <person name="Desjardin D."/>
            <person name="Finy P."/>
            <person name="Geml J."/>
            <person name="Haridas S."/>
            <person name="Hughes K."/>
            <person name="Justo A."/>
            <person name="Karasinski D."/>
            <person name="Kautmanova I."/>
            <person name="Kiss B."/>
            <person name="Kocsube S."/>
            <person name="Kotiranta H."/>
            <person name="LaButti K.M."/>
            <person name="Lechner B.E."/>
            <person name="Liimatainen K."/>
            <person name="Lipzen A."/>
            <person name="Lukacs Z."/>
            <person name="Mihaltcheva S."/>
            <person name="Morgado L.N."/>
            <person name="Niskanen T."/>
            <person name="Noordeloos M.E."/>
            <person name="Ohm R.A."/>
            <person name="Ortiz-Santana B."/>
            <person name="Ovrebo C."/>
            <person name="Racz N."/>
            <person name="Riley R."/>
            <person name="Savchenko A."/>
            <person name="Shiryaev A."/>
            <person name="Soop K."/>
            <person name="Spirin V."/>
            <person name="Szebenyi C."/>
            <person name="Tomsovsky M."/>
            <person name="Tulloss R.E."/>
            <person name="Uehling J."/>
            <person name="Grigoriev I.V."/>
            <person name="Vagvolgyi C."/>
            <person name="Papp T."/>
            <person name="Martin F.M."/>
            <person name="Miettinen O."/>
            <person name="Hibbett D.S."/>
            <person name="Nagy L.G."/>
        </authorList>
    </citation>
    <scope>NUCLEOTIDE SEQUENCE [LARGE SCALE GENOMIC DNA]</scope>
    <source>
        <strain evidence="1 2">HHB13444</strain>
    </source>
</reference>
<accession>A0A5C3PPZ0</accession>
<protein>
    <submittedName>
        <fullName evidence="1">Uncharacterized protein</fullName>
    </submittedName>
</protein>
<evidence type="ECO:0000313" key="2">
    <source>
        <dbReference type="Proteomes" id="UP000308197"/>
    </source>
</evidence>
<gene>
    <name evidence="1" type="ORF">K466DRAFT_86239</name>
</gene>
<keyword evidence="2" id="KW-1185">Reference proteome</keyword>
<dbReference type="AlphaFoldDB" id="A0A5C3PPZ0"/>
<evidence type="ECO:0000313" key="1">
    <source>
        <dbReference type="EMBL" id="TFK88113.1"/>
    </source>
</evidence>
<proteinExistence type="predicted"/>